<sequence>MQRRKVTKAVALAAGKKYLDQEGLAHLVQKNDARYVRQEEGKGLSKNDFTDEYKKIVDDLNYKPIAINSFANNKNTVEIGSTVTDVTLTWDYNKKPKSAKLDNEVLDVNLTTKTLAGQSIKTNKTWTLSATDERDKTVTKTTAVTFLNGVYWGVAENTLNPDTGFVLKLTKGLQANKAKTFTVTAGEGQHIYYALPTRYGEVTFNVGGFDGGFTKVKTIEFTNASGHTESYDIYKSDNANLGKQTVACK</sequence>
<dbReference type="AlphaFoldDB" id="A0A4R3JAJ3"/>
<reference evidence="1 4" key="1">
    <citation type="journal article" date="2018" name="Int. J. Syst. Evol. Microbiol.">
        <title>Draft Genome Sequence of Faecalimonas umbilicata JCM 30896T, an Acetate-Producing Bacterium Isolated from Human Feces.</title>
        <authorList>
            <person name="Sakamoto M."/>
            <person name="Ikeyama N."/>
            <person name="Yuki M."/>
            <person name="Ohkuma M."/>
        </authorList>
    </citation>
    <scope>NUCLEOTIDE SEQUENCE [LARGE SCALE GENOMIC DNA]</scope>
    <source>
        <strain evidence="1 4">EGH7</strain>
    </source>
</reference>
<dbReference type="Proteomes" id="UP000702954">
    <property type="component" value="Unassembled WGS sequence"/>
</dbReference>
<gene>
    <name evidence="2" type="ORF">EDD74_13425</name>
    <name evidence="1" type="ORF">FAEUMB_17380</name>
</gene>
<dbReference type="EMBL" id="BHEO01000008">
    <property type="protein sequence ID" value="GBU05197.1"/>
    <property type="molecule type" value="Genomic_DNA"/>
</dbReference>
<evidence type="ECO:0000313" key="1">
    <source>
        <dbReference type="EMBL" id="GBU05197.1"/>
    </source>
</evidence>
<protein>
    <submittedName>
        <fullName evidence="2">Uncharacterized protein</fullName>
    </submittedName>
</protein>
<evidence type="ECO:0000313" key="4">
    <source>
        <dbReference type="Proteomes" id="UP000702954"/>
    </source>
</evidence>
<comment type="caution">
    <text evidence="2">The sequence shown here is derived from an EMBL/GenBank/DDBJ whole genome shotgun (WGS) entry which is preliminary data.</text>
</comment>
<keyword evidence="4" id="KW-1185">Reference proteome</keyword>
<reference evidence="2 3" key="2">
    <citation type="submission" date="2019-03" db="EMBL/GenBank/DDBJ databases">
        <title>Genomic Encyclopedia of Type Strains, Phase IV (KMG-IV): sequencing the most valuable type-strain genomes for metagenomic binning, comparative biology and taxonomic classification.</title>
        <authorList>
            <person name="Goeker M."/>
        </authorList>
    </citation>
    <scope>NUCLEOTIDE SEQUENCE [LARGE SCALE GENOMIC DNA]</scope>
    <source>
        <strain evidence="2 3">DSM 103426</strain>
    </source>
</reference>
<proteinExistence type="predicted"/>
<dbReference type="Proteomes" id="UP000294613">
    <property type="component" value="Unassembled WGS sequence"/>
</dbReference>
<accession>A0A4R3JAJ3</accession>
<dbReference type="EMBL" id="SLZV01000034">
    <property type="protein sequence ID" value="TCS62033.1"/>
    <property type="molecule type" value="Genomic_DNA"/>
</dbReference>
<evidence type="ECO:0000313" key="2">
    <source>
        <dbReference type="EMBL" id="TCS62033.1"/>
    </source>
</evidence>
<evidence type="ECO:0000313" key="3">
    <source>
        <dbReference type="Proteomes" id="UP000294613"/>
    </source>
</evidence>
<name>A0A4R3JAJ3_9FIRM</name>
<organism evidence="2 3">
    <name type="scientific">Faecalimonas umbilicata</name>
    <dbReference type="NCBI Taxonomy" id="1912855"/>
    <lineage>
        <taxon>Bacteria</taxon>
        <taxon>Bacillati</taxon>
        <taxon>Bacillota</taxon>
        <taxon>Clostridia</taxon>
        <taxon>Lachnospirales</taxon>
        <taxon>Lachnospiraceae</taxon>
        <taxon>Faecalimonas</taxon>
    </lineage>
</organism>
<dbReference type="RefSeq" id="WP_116441725.1">
    <property type="nucleotide sequence ID" value="NZ_BHEO01000008.1"/>
</dbReference>